<dbReference type="EMBL" id="CP063362">
    <property type="protein sequence ID" value="QRG07351.1"/>
    <property type="molecule type" value="Genomic_DNA"/>
</dbReference>
<dbReference type="GO" id="GO:0042918">
    <property type="term" value="P:alkanesulfonate transmembrane transport"/>
    <property type="evidence" value="ECO:0007669"/>
    <property type="project" value="TreeGrafter"/>
</dbReference>
<sequence length="232" mass="25050">MAIGAFNKSPAKILASFNRVENMELAAVKAIKSPGDLKGKKIAIVQANPSHYYFSLLLKKHGLKPSDLSIVRLGPPEMISALNGGAIDGFVWQEPFLTQAVRLPGERFHRLAEPGLNAIHASLIAGNTAIAKQRPVLVNALRALGEACDYIKANPADAISIGARYSQMDPQIAADAITRMQIGLTNDVPTMKRLMTEEAKWAMAEGIVRPDATMPDYEDYLDATLLADARGS</sequence>
<evidence type="ECO:0000256" key="2">
    <source>
        <dbReference type="ARBA" id="ARBA00010742"/>
    </source>
</evidence>
<gene>
    <name evidence="5" type="ORF">EZH22_02725</name>
</gene>
<dbReference type="PANTHER" id="PTHR30024:SF47">
    <property type="entry name" value="TAURINE-BINDING PERIPLASMIC PROTEIN"/>
    <property type="match status" value="1"/>
</dbReference>
<comment type="subcellular location">
    <subcellularLocation>
        <location evidence="1">Periplasm</location>
    </subcellularLocation>
</comment>
<dbReference type="Gene3D" id="3.40.190.10">
    <property type="entry name" value="Periplasmic binding protein-like II"/>
    <property type="match status" value="2"/>
</dbReference>
<dbReference type="SUPFAM" id="SSF53850">
    <property type="entry name" value="Periplasmic binding protein-like II"/>
    <property type="match status" value="1"/>
</dbReference>
<dbReference type="RefSeq" id="WP_203194265.1">
    <property type="nucleotide sequence ID" value="NZ_CP063362.1"/>
</dbReference>
<dbReference type="Proteomes" id="UP000596427">
    <property type="component" value="Chromosome"/>
</dbReference>
<dbReference type="AlphaFoldDB" id="A0A974PPY9"/>
<dbReference type="PANTHER" id="PTHR30024">
    <property type="entry name" value="ALIPHATIC SULFONATES-BINDING PROTEIN-RELATED"/>
    <property type="match status" value="1"/>
</dbReference>
<evidence type="ECO:0000313" key="6">
    <source>
        <dbReference type="Proteomes" id="UP000596427"/>
    </source>
</evidence>
<reference evidence="5 6" key="1">
    <citation type="submission" date="2020-10" db="EMBL/GenBank/DDBJ databases">
        <title>Degradation of 1,4-Dioxane by Xanthobacter sp. YN2, via a Novel Group-2 Soluble Di-Iron Monooxygenase.</title>
        <authorList>
            <person name="Ma F."/>
            <person name="Wang Y."/>
            <person name="Yang J."/>
            <person name="Guo H."/>
            <person name="Su D."/>
            <person name="Yu L."/>
        </authorList>
    </citation>
    <scope>NUCLEOTIDE SEQUENCE [LARGE SCALE GENOMIC DNA]</scope>
    <source>
        <strain evidence="5 6">YN2</strain>
    </source>
</reference>
<dbReference type="InterPro" id="IPR015168">
    <property type="entry name" value="SsuA/THI5"/>
</dbReference>
<dbReference type="GO" id="GO:0042597">
    <property type="term" value="C:periplasmic space"/>
    <property type="evidence" value="ECO:0007669"/>
    <property type="project" value="UniProtKB-SubCell"/>
</dbReference>
<protein>
    <submittedName>
        <fullName evidence="5">ABC transporter substrate-binding protein</fullName>
    </submittedName>
</protein>
<evidence type="ECO:0000256" key="1">
    <source>
        <dbReference type="ARBA" id="ARBA00004418"/>
    </source>
</evidence>
<organism evidence="5 6">
    <name type="scientific">Xanthobacter dioxanivorans</name>
    <dbReference type="NCBI Taxonomy" id="2528964"/>
    <lineage>
        <taxon>Bacteria</taxon>
        <taxon>Pseudomonadati</taxon>
        <taxon>Pseudomonadota</taxon>
        <taxon>Alphaproteobacteria</taxon>
        <taxon>Hyphomicrobiales</taxon>
        <taxon>Xanthobacteraceae</taxon>
        <taxon>Xanthobacter</taxon>
    </lineage>
</organism>
<dbReference type="Pfam" id="PF09084">
    <property type="entry name" value="NMT1"/>
    <property type="match status" value="1"/>
</dbReference>
<keyword evidence="3" id="KW-0732">Signal</keyword>
<proteinExistence type="inferred from homology"/>
<feature type="domain" description="SsuA/THI5-like" evidence="4">
    <location>
        <begin position="28"/>
        <end position="158"/>
    </location>
</feature>
<evidence type="ECO:0000259" key="4">
    <source>
        <dbReference type="Pfam" id="PF09084"/>
    </source>
</evidence>
<evidence type="ECO:0000313" key="5">
    <source>
        <dbReference type="EMBL" id="QRG07351.1"/>
    </source>
</evidence>
<name>A0A974PPY9_9HYPH</name>
<evidence type="ECO:0000256" key="3">
    <source>
        <dbReference type="ARBA" id="ARBA00022729"/>
    </source>
</evidence>
<comment type="similarity">
    <text evidence="2">Belongs to the bacterial solute-binding protein SsuA/TauA family.</text>
</comment>
<keyword evidence="6" id="KW-1185">Reference proteome</keyword>
<dbReference type="KEGG" id="xdi:EZH22_02725"/>
<accession>A0A974PPY9</accession>